<evidence type="ECO:0000313" key="4">
    <source>
        <dbReference type="EMBL" id="RZC15623.1"/>
    </source>
</evidence>
<comment type="similarity">
    <text evidence="2">Belongs to the class-IV pyridoxal-phosphate-dependent aminotransferase family.</text>
</comment>
<keyword evidence="3" id="KW-0663">Pyridoxal phosphate</keyword>
<dbReference type="GO" id="GO:0003824">
    <property type="term" value="F:catalytic activity"/>
    <property type="evidence" value="ECO:0007669"/>
    <property type="project" value="InterPro"/>
</dbReference>
<evidence type="ECO:0000256" key="2">
    <source>
        <dbReference type="ARBA" id="ARBA00009320"/>
    </source>
</evidence>
<dbReference type="SUPFAM" id="SSF56752">
    <property type="entry name" value="D-aminoacid aminotransferase-like PLP-dependent enzymes"/>
    <property type="match status" value="1"/>
</dbReference>
<organism evidence="4 5">
    <name type="scientific">Glycine soja</name>
    <name type="common">Wild soybean</name>
    <dbReference type="NCBI Taxonomy" id="3848"/>
    <lineage>
        <taxon>Eukaryota</taxon>
        <taxon>Viridiplantae</taxon>
        <taxon>Streptophyta</taxon>
        <taxon>Embryophyta</taxon>
        <taxon>Tracheophyta</taxon>
        <taxon>Spermatophyta</taxon>
        <taxon>Magnoliopsida</taxon>
        <taxon>eudicotyledons</taxon>
        <taxon>Gunneridae</taxon>
        <taxon>Pentapetalae</taxon>
        <taxon>rosids</taxon>
        <taxon>fabids</taxon>
        <taxon>Fabales</taxon>
        <taxon>Fabaceae</taxon>
        <taxon>Papilionoideae</taxon>
        <taxon>50 kb inversion clade</taxon>
        <taxon>NPAAA clade</taxon>
        <taxon>indigoferoid/millettioid clade</taxon>
        <taxon>Phaseoleae</taxon>
        <taxon>Glycine</taxon>
        <taxon>Glycine subgen. Soja</taxon>
    </lineage>
</organism>
<dbReference type="EMBL" id="QZWG01000004">
    <property type="protein sequence ID" value="RZC15623.1"/>
    <property type="molecule type" value="Genomic_DNA"/>
</dbReference>
<dbReference type="InterPro" id="IPR050571">
    <property type="entry name" value="Class-IV_PLP-Dep_Aminotrnsfr"/>
</dbReference>
<accession>A0A445KXT7</accession>
<proteinExistence type="inferred from homology"/>
<dbReference type="InterPro" id="IPR043132">
    <property type="entry name" value="BCAT-like_C"/>
</dbReference>
<dbReference type="PANTHER" id="PTHR42743">
    <property type="entry name" value="AMINO-ACID AMINOTRANSFERASE"/>
    <property type="match status" value="1"/>
</dbReference>
<comment type="cofactor">
    <cofactor evidence="1">
        <name>pyridoxal 5'-phosphate</name>
        <dbReference type="ChEBI" id="CHEBI:597326"/>
    </cofactor>
</comment>
<dbReference type="GO" id="GO:0008652">
    <property type="term" value="P:amino acid biosynthetic process"/>
    <property type="evidence" value="ECO:0007669"/>
    <property type="project" value="UniProtKB-ARBA"/>
</dbReference>
<evidence type="ECO:0000256" key="3">
    <source>
        <dbReference type="ARBA" id="ARBA00022898"/>
    </source>
</evidence>
<sequence length="249" mass="28013">MEKLKSFREKVKGKQQFLAMYSSIFGGITTDPAAMVIPIDDHMVHSPQGPWMNIPTPKPNAILKYDIARYPIWYMTRKLFSPNKLRITIRISIHSQNKPPYDRGTTRRILIQTDQEISTYLPLAAIQSCLYAIAIRDPSPINFMGVKVVTSNVPIKPQFATTKSVNYLPNVGAFVAIWFDSDGFVAEGPSMNVAFVSKENEFVMPLRDKILSGCTAKRVLTLAESLVKEGKLCGIRMKNVNVEEGKKCR</sequence>
<gene>
    <name evidence="4" type="ORF">D0Y65_009116</name>
</gene>
<name>A0A445KXT7_GLYSO</name>
<comment type="caution">
    <text evidence="4">The sequence shown here is derived from an EMBL/GenBank/DDBJ whole genome shotgun (WGS) entry which is preliminary data.</text>
</comment>
<dbReference type="PANTHER" id="PTHR42743:SF22">
    <property type="entry name" value="D-AMINO-ACID TRANSAMINASE, CHLOROPLASTIC"/>
    <property type="match status" value="1"/>
</dbReference>
<evidence type="ECO:0000256" key="1">
    <source>
        <dbReference type="ARBA" id="ARBA00001933"/>
    </source>
</evidence>
<dbReference type="Pfam" id="PF01063">
    <property type="entry name" value="Aminotran_4"/>
    <property type="match status" value="1"/>
</dbReference>
<dbReference type="InterPro" id="IPR001544">
    <property type="entry name" value="Aminotrans_IV"/>
</dbReference>
<dbReference type="InterPro" id="IPR036038">
    <property type="entry name" value="Aminotransferase-like"/>
</dbReference>
<evidence type="ECO:0000313" key="5">
    <source>
        <dbReference type="Proteomes" id="UP000289340"/>
    </source>
</evidence>
<dbReference type="AlphaFoldDB" id="A0A445KXT7"/>
<dbReference type="GO" id="GO:0046394">
    <property type="term" value="P:carboxylic acid biosynthetic process"/>
    <property type="evidence" value="ECO:0007669"/>
    <property type="project" value="UniProtKB-ARBA"/>
</dbReference>
<protein>
    <submittedName>
        <fullName evidence="4">D-amino-acid transaminase, chloroplastic</fullName>
    </submittedName>
</protein>
<keyword evidence="5" id="KW-1185">Reference proteome</keyword>
<dbReference type="Gene3D" id="3.20.10.10">
    <property type="entry name" value="D-amino Acid Aminotransferase, subunit A, domain 2"/>
    <property type="match status" value="1"/>
</dbReference>
<reference evidence="4 5" key="1">
    <citation type="submission" date="2018-09" db="EMBL/GenBank/DDBJ databases">
        <title>A high-quality reference genome of wild soybean provides a powerful tool to mine soybean genomes.</title>
        <authorList>
            <person name="Xie M."/>
            <person name="Chung C.Y.L."/>
            <person name="Li M.-W."/>
            <person name="Wong F.-L."/>
            <person name="Chan T.-F."/>
            <person name="Lam H.-M."/>
        </authorList>
    </citation>
    <scope>NUCLEOTIDE SEQUENCE [LARGE SCALE GENOMIC DNA]</scope>
    <source>
        <strain evidence="5">cv. W05</strain>
        <tissue evidence="4">Hypocotyl of etiolated seedlings</tissue>
    </source>
</reference>
<dbReference type="Proteomes" id="UP000289340">
    <property type="component" value="Chromosome 4"/>
</dbReference>
<dbReference type="FunFam" id="3.20.10.10:FF:000002">
    <property type="entry name" value="D-alanine aminotransferase"/>
    <property type="match status" value="1"/>
</dbReference>